<name>A0A6A9V1U3_9ACTN</name>
<keyword evidence="2 7" id="KW-0813">Transport</keyword>
<proteinExistence type="inferred from homology"/>
<dbReference type="Gene3D" id="1.10.3720.10">
    <property type="entry name" value="MetI-like"/>
    <property type="match status" value="1"/>
</dbReference>
<feature type="transmembrane region" description="Helical" evidence="7">
    <location>
        <begin position="266"/>
        <end position="287"/>
    </location>
</feature>
<evidence type="ECO:0000256" key="2">
    <source>
        <dbReference type="ARBA" id="ARBA00022448"/>
    </source>
</evidence>
<feature type="transmembrane region" description="Helical" evidence="7">
    <location>
        <begin position="93"/>
        <end position="120"/>
    </location>
</feature>
<feature type="transmembrane region" description="Helical" evidence="7">
    <location>
        <begin position="208"/>
        <end position="230"/>
    </location>
</feature>
<dbReference type="InterPro" id="IPR000515">
    <property type="entry name" value="MetI-like"/>
</dbReference>
<dbReference type="GO" id="GO:0005886">
    <property type="term" value="C:plasma membrane"/>
    <property type="evidence" value="ECO:0007669"/>
    <property type="project" value="UniProtKB-SubCell"/>
</dbReference>
<evidence type="ECO:0000256" key="5">
    <source>
        <dbReference type="ARBA" id="ARBA00022989"/>
    </source>
</evidence>
<dbReference type="EMBL" id="WPCU01000010">
    <property type="protein sequence ID" value="MVA77562.1"/>
    <property type="molecule type" value="Genomic_DNA"/>
</dbReference>
<dbReference type="Pfam" id="PF00528">
    <property type="entry name" value="BPD_transp_1"/>
    <property type="match status" value="1"/>
</dbReference>
<dbReference type="PANTHER" id="PTHR43744:SF12">
    <property type="entry name" value="ABC TRANSPORTER PERMEASE PROTEIN MG189-RELATED"/>
    <property type="match status" value="1"/>
</dbReference>
<evidence type="ECO:0000256" key="8">
    <source>
        <dbReference type="SAM" id="MobiDB-lite"/>
    </source>
</evidence>
<protein>
    <submittedName>
        <fullName evidence="10">ABC transporter permease subunit</fullName>
    </submittedName>
</protein>
<dbReference type="AlphaFoldDB" id="A0A6A9V1U3"/>
<organism evidence="10 11">
    <name type="scientific">Auraticoccus cholistanensis</name>
    <dbReference type="NCBI Taxonomy" id="2656650"/>
    <lineage>
        <taxon>Bacteria</taxon>
        <taxon>Bacillati</taxon>
        <taxon>Actinomycetota</taxon>
        <taxon>Actinomycetes</taxon>
        <taxon>Propionibacteriales</taxon>
        <taxon>Propionibacteriaceae</taxon>
        <taxon>Auraticoccus</taxon>
    </lineage>
</organism>
<evidence type="ECO:0000256" key="3">
    <source>
        <dbReference type="ARBA" id="ARBA00022475"/>
    </source>
</evidence>
<feature type="transmembrane region" description="Helical" evidence="7">
    <location>
        <begin position="132"/>
        <end position="153"/>
    </location>
</feature>
<dbReference type="CDD" id="cd06261">
    <property type="entry name" value="TM_PBP2"/>
    <property type="match status" value="1"/>
</dbReference>
<keyword evidence="3" id="KW-1003">Cell membrane</keyword>
<dbReference type="Proteomes" id="UP000435304">
    <property type="component" value="Unassembled WGS sequence"/>
</dbReference>
<accession>A0A6A9V1U3</accession>
<evidence type="ECO:0000313" key="10">
    <source>
        <dbReference type="EMBL" id="MVA77562.1"/>
    </source>
</evidence>
<sequence length="301" mass="33096">MTSPEQLPTPRGRRRPAGIAEPLRAAGQRRRRLGDAGAYLVLLVGAVLTLGPFVLSFMTAFKTPQQFASESSLAPPDPVTGENFARLFAEGGFVSPVVVTAQVVLVVVVGQLVFSIMAAFAFARLRFRGRDALFWLFLATLMVPQVVTVIPLYTMFTAVDARNTFWALVLPFVFGSPYAIFLLREYFRGIPADLIDAARIDGAGTWRILWLIVVPLSRPIIATLVIITVVTHWNNFMWPLIITTGPTWQTITVATAALQSQYNANWTLVMAATTVAMAPLLVVFALFQRHIVSSISLTGFR</sequence>
<feature type="transmembrane region" description="Helical" evidence="7">
    <location>
        <begin position="38"/>
        <end position="61"/>
    </location>
</feature>
<dbReference type="PANTHER" id="PTHR43744">
    <property type="entry name" value="ABC TRANSPORTER PERMEASE PROTEIN MG189-RELATED-RELATED"/>
    <property type="match status" value="1"/>
</dbReference>
<keyword evidence="6 7" id="KW-0472">Membrane</keyword>
<evidence type="ECO:0000256" key="7">
    <source>
        <dbReference type="RuleBase" id="RU363032"/>
    </source>
</evidence>
<dbReference type="SUPFAM" id="SSF161098">
    <property type="entry name" value="MetI-like"/>
    <property type="match status" value="1"/>
</dbReference>
<evidence type="ECO:0000256" key="6">
    <source>
        <dbReference type="ARBA" id="ARBA00023136"/>
    </source>
</evidence>
<dbReference type="PROSITE" id="PS50928">
    <property type="entry name" value="ABC_TM1"/>
    <property type="match status" value="1"/>
</dbReference>
<evidence type="ECO:0000256" key="1">
    <source>
        <dbReference type="ARBA" id="ARBA00004651"/>
    </source>
</evidence>
<reference evidence="10 11" key="1">
    <citation type="submission" date="2019-12" db="EMBL/GenBank/DDBJ databases">
        <title>Auraticoccus cholistani sp. nov., an actinomycete isolated from soil of Cholistan desert.</title>
        <authorList>
            <person name="Cheema M.T."/>
        </authorList>
    </citation>
    <scope>NUCLEOTIDE SEQUENCE [LARGE SCALE GENOMIC DNA]</scope>
    <source>
        <strain evidence="10 11">F435</strain>
    </source>
</reference>
<gene>
    <name evidence="10" type="ORF">GC722_16280</name>
</gene>
<dbReference type="RefSeq" id="WP_156611824.1">
    <property type="nucleotide sequence ID" value="NZ_WPCU01000010.1"/>
</dbReference>
<keyword evidence="5 7" id="KW-1133">Transmembrane helix</keyword>
<evidence type="ECO:0000256" key="4">
    <source>
        <dbReference type="ARBA" id="ARBA00022692"/>
    </source>
</evidence>
<feature type="transmembrane region" description="Helical" evidence="7">
    <location>
        <begin position="165"/>
        <end position="187"/>
    </location>
</feature>
<keyword evidence="4 7" id="KW-0812">Transmembrane</keyword>
<feature type="region of interest" description="Disordered" evidence="8">
    <location>
        <begin position="1"/>
        <end position="21"/>
    </location>
</feature>
<comment type="similarity">
    <text evidence="7">Belongs to the binding-protein-dependent transport system permease family.</text>
</comment>
<dbReference type="InterPro" id="IPR035906">
    <property type="entry name" value="MetI-like_sf"/>
</dbReference>
<dbReference type="GO" id="GO:0055085">
    <property type="term" value="P:transmembrane transport"/>
    <property type="evidence" value="ECO:0007669"/>
    <property type="project" value="InterPro"/>
</dbReference>
<comment type="caution">
    <text evidence="10">The sequence shown here is derived from an EMBL/GenBank/DDBJ whole genome shotgun (WGS) entry which is preliminary data.</text>
</comment>
<feature type="domain" description="ABC transmembrane type-1" evidence="9">
    <location>
        <begin position="97"/>
        <end position="287"/>
    </location>
</feature>
<comment type="subcellular location">
    <subcellularLocation>
        <location evidence="1 7">Cell membrane</location>
        <topology evidence="1 7">Multi-pass membrane protein</topology>
    </subcellularLocation>
</comment>
<evidence type="ECO:0000313" key="11">
    <source>
        <dbReference type="Proteomes" id="UP000435304"/>
    </source>
</evidence>
<keyword evidence="11" id="KW-1185">Reference proteome</keyword>
<evidence type="ECO:0000259" key="9">
    <source>
        <dbReference type="PROSITE" id="PS50928"/>
    </source>
</evidence>